<evidence type="ECO:0000313" key="3">
    <source>
        <dbReference type="EMBL" id="KAA3798750.1"/>
    </source>
</evidence>
<evidence type="ECO:0000256" key="1">
    <source>
        <dbReference type="SAM" id="SignalP"/>
    </source>
</evidence>
<dbReference type="Proteomes" id="UP000266492">
    <property type="component" value="Unassembled WGS sequence"/>
</dbReference>
<dbReference type="AlphaFoldDB" id="A0A395W393"/>
<reference evidence="4 5" key="1">
    <citation type="submission" date="2018-08" db="EMBL/GenBank/DDBJ databases">
        <title>A genome reference for cultivated species of the human gut microbiota.</title>
        <authorList>
            <person name="Zou Y."/>
            <person name="Xue W."/>
            <person name="Luo G."/>
        </authorList>
    </citation>
    <scope>NUCLEOTIDE SEQUENCE [LARGE SCALE GENOMIC DNA]</scope>
    <source>
        <strain evidence="4 5">AF20-9LB</strain>
    </source>
</reference>
<keyword evidence="1" id="KW-0732">Signal</keyword>
<dbReference type="SUPFAM" id="SSF51695">
    <property type="entry name" value="PLC-like phosphodiesterases"/>
    <property type="match status" value="1"/>
</dbReference>
<evidence type="ECO:0000313" key="4">
    <source>
        <dbReference type="EMBL" id="RGS85633.1"/>
    </source>
</evidence>
<dbReference type="Pfam" id="PF03009">
    <property type="entry name" value="GDPD"/>
    <property type="match status" value="1"/>
</dbReference>
<dbReference type="EMBL" id="VWLX01000027">
    <property type="protein sequence ID" value="KAA3798750.1"/>
    <property type="molecule type" value="Genomic_DNA"/>
</dbReference>
<dbReference type="PANTHER" id="PTHR46320:SF1">
    <property type="entry name" value="GLYCEROPHOSPHODIESTER PHOSPHODIESTERASE 1"/>
    <property type="match status" value="1"/>
</dbReference>
<dbReference type="EMBL" id="QRVZ01000004">
    <property type="protein sequence ID" value="RGS85633.1"/>
    <property type="molecule type" value="Genomic_DNA"/>
</dbReference>
<dbReference type="GO" id="GO:0070291">
    <property type="term" value="P:N-acylethanolamine metabolic process"/>
    <property type="evidence" value="ECO:0007669"/>
    <property type="project" value="TreeGrafter"/>
</dbReference>
<gene>
    <name evidence="4" type="ORF">DWX70_07490</name>
    <name evidence="3" type="ORF">F3F51_25500</name>
</gene>
<dbReference type="InterPro" id="IPR030395">
    <property type="entry name" value="GP_PDE_dom"/>
</dbReference>
<dbReference type="GO" id="GO:0006580">
    <property type="term" value="P:ethanolamine metabolic process"/>
    <property type="evidence" value="ECO:0007669"/>
    <property type="project" value="TreeGrafter"/>
</dbReference>
<name>A0A395W393_BACOV</name>
<organism evidence="4 5">
    <name type="scientific">Bacteroides ovatus</name>
    <dbReference type="NCBI Taxonomy" id="28116"/>
    <lineage>
        <taxon>Bacteria</taxon>
        <taxon>Pseudomonadati</taxon>
        <taxon>Bacteroidota</taxon>
        <taxon>Bacteroidia</taxon>
        <taxon>Bacteroidales</taxon>
        <taxon>Bacteroidaceae</taxon>
        <taxon>Bacteroides</taxon>
    </lineage>
</organism>
<dbReference type="Gene3D" id="3.20.20.190">
    <property type="entry name" value="Phosphatidylinositol (PI) phosphodiesterase"/>
    <property type="match status" value="1"/>
</dbReference>
<comment type="caution">
    <text evidence="4">The sequence shown here is derived from an EMBL/GenBank/DDBJ whole genome shotgun (WGS) entry which is preliminary data.</text>
</comment>
<dbReference type="CDD" id="cd08566">
    <property type="entry name" value="GDPD_AtGDE_like"/>
    <property type="match status" value="1"/>
</dbReference>
<reference evidence="3 6" key="2">
    <citation type="journal article" date="2019" name="Nat. Med.">
        <title>A library of human gut bacterial isolates paired with longitudinal multiomics data enables mechanistic microbiome research.</title>
        <authorList>
            <person name="Poyet M."/>
            <person name="Groussin M."/>
            <person name="Gibbons S.M."/>
            <person name="Avila-Pacheco J."/>
            <person name="Jiang X."/>
            <person name="Kearney S.M."/>
            <person name="Perrotta A.R."/>
            <person name="Berdy B."/>
            <person name="Zhao S."/>
            <person name="Lieberman T.D."/>
            <person name="Swanson P.K."/>
            <person name="Smith M."/>
            <person name="Roesemann S."/>
            <person name="Alexander J.E."/>
            <person name="Rich S.A."/>
            <person name="Livny J."/>
            <person name="Vlamakis H."/>
            <person name="Clish C."/>
            <person name="Bullock K."/>
            <person name="Deik A."/>
            <person name="Scott J."/>
            <person name="Pierce K.A."/>
            <person name="Xavier R.J."/>
            <person name="Alm E.J."/>
        </authorList>
    </citation>
    <scope>NUCLEOTIDE SEQUENCE [LARGE SCALE GENOMIC DNA]</scope>
    <source>
        <strain evidence="3 6">BIOML-A183</strain>
    </source>
</reference>
<feature type="chain" id="PRO_5036073819" evidence="1">
    <location>
        <begin position="25"/>
        <end position="303"/>
    </location>
</feature>
<dbReference type="InterPro" id="IPR032160">
    <property type="entry name" value="DUF4996"/>
</dbReference>
<evidence type="ECO:0000259" key="2">
    <source>
        <dbReference type="PROSITE" id="PS51704"/>
    </source>
</evidence>
<dbReference type="Proteomes" id="UP000460135">
    <property type="component" value="Unassembled WGS sequence"/>
</dbReference>
<evidence type="ECO:0000313" key="6">
    <source>
        <dbReference type="Proteomes" id="UP000460135"/>
    </source>
</evidence>
<evidence type="ECO:0000313" key="5">
    <source>
        <dbReference type="Proteomes" id="UP000266492"/>
    </source>
</evidence>
<dbReference type="PROSITE" id="PS51704">
    <property type="entry name" value="GP_PDE"/>
    <property type="match status" value="1"/>
</dbReference>
<dbReference type="PANTHER" id="PTHR46320">
    <property type="entry name" value="GLYCEROPHOSPHODIESTER PHOSPHODIESTERASE 1"/>
    <property type="match status" value="1"/>
</dbReference>
<feature type="signal peptide" evidence="1">
    <location>
        <begin position="1"/>
        <end position="24"/>
    </location>
</feature>
<dbReference type="GO" id="GO:0006644">
    <property type="term" value="P:phospholipid metabolic process"/>
    <property type="evidence" value="ECO:0007669"/>
    <property type="project" value="TreeGrafter"/>
</dbReference>
<accession>A0A395W393</accession>
<sequence>MIDMKKSKFIVLLLLFCLQPGFLAAQRAEAIRKDVLNPHLDKVLVVAHRGNWSIAPENSLAAIDSAIRMKVDIVEIDIRKTKDGQLVLMHDDTVDRTTNGTGKVKDKTLAEIKQLRLKDKDGRLTEHTVPTLEEALLAAKGQIMVNLDKAYSIFDDVYVILKKTDTADLVIMKGAQPVETVKREFGSYLDKVIYMPVVTIDEEKSMKVVEDYMEQLHPVAFELCYRNVSSPVPARMERRLAGKSLIWYNTLWASLAGGHDDEAARKDPDASYGYLINKLGARILQTDSPAFMLDYLRSKGWHD</sequence>
<feature type="domain" description="GP-PDE" evidence="2">
    <location>
        <begin position="43"/>
        <end position="296"/>
    </location>
</feature>
<dbReference type="Pfam" id="PF16387">
    <property type="entry name" value="DUF4996"/>
    <property type="match status" value="1"/>
</dbReference>
<dbReference type="GO" id="GO:0008889">
    <property type="term" value="F:glycerophosphodiester phosphodiesterase activity"/>
    <property type="evidence" value="ECO:0007669"/>
    <property type="project" value="TreeGrafter"/>
</dbReference>
<dbReference type="GO" id="GO:0005886">
    <property type="term" value="C:plasma membrane"/>
    <property type="evidence" value="ECO:0007669"/>
    <property type="project" value="TreeGrafter"/>
</dbReference>
<proteinExistence type="predicted"/>
<protein>
    <submittedName>
        <fullName evidence="3 4">Glycerophosphodiester phosphodiesterase</fullName>
    </submittedName>
</protein>
<dbReference type="InterPro" id="IPR017946">
    <property type="entry name" value="PLC-like_Pdiesterase_TIM-brl"/>
</dbReference>